<evidence type="ECO:0000313" key="1">
    <source>
        <dbReference type="EMBL" id="GAI92578.1"/>
    </source>
</evidence>
<sequence>DRDEFLKNIESFFIKQYGAQKIFNHFFRNKSNSFMEAMLGREF</sequence>
<organism evidence="1">
    <name type="scientific">marine sediment metagenome</name>
    <dbReference type="NCBI Taxonomy" id="412755"/>
    <lineage>
        <taxon>unclassified sequences</taxon>
        <taxon>metagenomes</taxon>
        <taxon>ecological metagenomes</taxon>
    </lineage>
</organism>
<accession>X1SHZ8</accession>
<dbReference type="AlphaFoldDB" id="X1SHZ8"/>
<gene>
    <name evidence="1" type="ORF">S12H4_28826</name>
</gene>
<feature type="non-terminal residue" evidence="1">
    <location>
        <position position="1"/>
    </location>
</feature>
<proteinExistence type="predicted"/>
<dbReference type="EMBL" id="BARW01016567">
    <property type="protein sequence ID" value="GAI92578.1"/>
    <property type="molecule type" value="Genomic_DNA"/>
</dbReference>
<protein>
    <submittedName>
        <fullName evidence="1">Uncharacterized protein</fullName>
    </submittedName>
</protein>
<comment type="caution">
    <text evidence="1">The sequence shown here is derived from an EMBL/GenBank/DDBJ whole genome shotgun (WGS) entry which is preliminary data.</text>
</comment>
<reference evidence="1" key="1">
    <citation type="journal article" date="2014" name="Front. Microbiol.">
        <title>High frequency of phylogenetically diverse reductive dehalogenase-homologous genes in deep subseafloor sedimentary metagenomes.</title>
        <authorList>
            <person name="Kawai M."/>
            <person name="Futagami T."/>
            <person name="Toyoda A."/>
            <person name="Takaki Y."/>
            <person name="Nishi S."/>
            <person name="Hori S."/>
            <person name="Arai W."/>
            <person name="Tsubouchi T."/>
            <person name="Morono Y."/>
            <person name="Uchiyama I."/>
            <person name="Ito T."/>
            <person name="Fujiyama A."/>
            <person name="Inagaki F."/>
            <person name="Takami H."/>
        </authorList>
    </citation>
    <scope>NUCLEOTIDE SEQUENCE</scope>
    <source>
        <strain evidence="1">Expedition CK06-06</strain>
    </source>
</reference>
<name>X1SHZ8_9ZZZZ</name>